<accession>A0A811V3I7</accession>
<sequence>LNFEAKKHFSEFPLSEALGPPIKAIFTMQPSADGQPVHKLFVAAIGLQEVLGRLLPGSTNGTINDQQHQSKQQTKW</sequence>
<feature type="compositionally biased region" description="Polar residues" evidence="1">
    <location>
        <begin position="57"/>
        <end position="76"/>
    </location>
</feature>
<feature type="region of interest" description="Disordered" evidence="1">
    <location>
        <begin position="56"/>
        <end position="76"/>
    </location>
</feature>
<reference evidence="2" key="1">
    <citation type="submission" date="2020-11" db="EMBL/GenBank/DDBJ databases">
        <authorList>
            <person name="Whitehead M."/>
        </authorList>
    </citation>
    <scope>NUCLEOTIDE SEQUENCE</scope>
    <source>
        <strain evidence="2">EGII</strain>
    </source>
</reference>
<proteinExistence type="predicted"/>
<evidence type="ECO:0000256" key="1">
    <source>
        <dbReference type="SAM" id="MobiDB-lite"/>
    </source>
</evidence>
<feature type="non-terminal residue" evidence="2">
    <location>
        <position position="76"/>
    </location>
</feature>
<keyword evidence="3" id="KW-1185">Reference proteome</keyword>
<dbReference type="EMBL" id="CAJHJT010000034">
    <property type="protein sequence ID" value="CAD7005600.1"/>
    <property type="molecule type" value="Genomic_DNA"/>
</dbReference>
<protein>
    <submittedName>
        <fullName evidence="2">(Mediterranean fruit fly) hypothetical protein</fullName>
    </submittedName>
</protein>
<comment type="caution">
    <text evidence="2">The sequence shown here is derived from an EMBL/GenBank/DDBJ whole genome shotgun (WGS) entry which is preliminary data.</text>
</comment>
<evidence type="ECO:0000313" key="3">
    <source>
        <dbReference type="Proteomes" id="UP000606786"/>
    </source>
</evidence>
<evidence type="ECO:0000313" key="2">
    <source>
        <dbReference type="EMBL" id="CAD7005600.1"/>
    </source>
</evidence>
<dbReference type="Proteomes" id="UP000606786">
    <property type="component" value="Unassembled WGS sequence"/>
</dbReference>
<dbReference type="AlphaFoldDB" id="A0A811V3I7"/>
<organism evidence="2 3">
    <name type="scientific">Ceratitis capitata</name>
    <name type="common">Mediterranean fruit fly</name>
    <name type="synonym">Tephritis capitata</name>
    <dbReference type="NCBI Taxonomy" id="7213"/>
    <lineage>
        <taxon>Eukaryota</taxon>
        <taxon>Metazoa</taxon>
        <taxon>Ecdysozoa</taxon>
        <taxon>Arthropoda</taxon>
        <taxon>Hexapoda</taxon>
        <taxon>Insecta</taxon>
        <taxon>Pterygota</taxon>
        <taxon>Neoptera</taxon>
        <taxon>Endopterygota</taxon>
        <taxon>Diptera</taxon>
        <taxon>Brachycera</taxon>
        <taxon>Muscomorpha</taxon>
        <taxon>Tephritoidea</taxon>
        <taxon>Tephritidae</taxon>
        <taxon>Ceratitis</taxon>
        <taxon>Ceratitis</taxon>
    </lineage>
</organism>
<name>A0A811V3I7_CERCA</name>
<gene>
    <name evidence="2" type="ORF">CCAP1982_LOCUS13959</name>
</gene>